<dbReference type="SUPFAM" id="SSF53067">
    <property type="entry name" value="Actin-like ATPase domain"/>
    <property type="match status" value="2"/>
</dbReference>
<protein>
    <recommendedName>
        <fullName evidence="2">SHS2 domain-containing protein</fullName>
    </recommendedName>
</protein>
<dbReference type="GO" id="GO:0051301">
    <property type="term" value="P:cell division"/>
    <property type="evidence" value="ECO:0007669"/>
    <property type="project" value="TreeGrafter"/>
</dbReference>
<proteinExistence type="predicted"/>
<dbReference type="InterPro" id="IPR043129">
    <property type="entry name" value="ATPase_NBD"/>
</dbReference>
<dbReference type="GO" id="GO:0009898">
    <property type="term" value="C:cytoplasmic side of plasma membrane"/>
    <property type="evidence" value="ECO:0007669"/>
    <property type="project" value="TreeGrafter"/>
</dbReference>
<dbReference type="Pfam" id="PF14450">
    <property type="entry name" value="FtsA"/>
    <property type="match status" value="1"/>
</dbReference>
<gene>
    <name evidence="1" type="ORF">METZ01_LOCUS236493</name>
</gene>
<sequence>MQKDNYSTIIDFGSSELRLGVFDDKFSKLFFQSKDISQKNNYEEYLKSINFLIREAENKISTHLENITVLYDTSKIFTIDLSIKKKLDQKTIFKDICSSIILEANQLIKDCYINKKIIHLIIKKYIINDKEFLNIPDKMPKLNSLILEIKFICLPYNLYKNVIETFKKNNLKILNFFSSSLVKSFKYIDFFKENKFVAFLDIGLDRTTIIFFINQKLDCLNSIPIGGNHISKDISQIMKLSLDESEKLKKTFNKSEIDFSYSEADSSDNTDIIKKIIGKNISIDLLKKVVLTRVEEIIELSFKGMNISKNIDKKQNLNLVLIGNGSKIFNRNSFQIEDKYNFKEINFYEENDIEICEAGLMFEENFKNENPQKLKKNQKTLGFFHRFFNIFGNG</sequence>
<dbReference type="PANTHER" id="PTHR32432">
    <property type="entry name" value="CELL DIVISION PROTEIN FTSA-RELATED"/>
    <property type="match status" value="1"/>
</dbReference>
<organism evidence="1">
    <name type="scientific">marine metagenome</name>
    <dbReference type="NCBI Taxonomy" id="408172"/>
    <lineage>
        <taxon>unclassified sequences</taxon>
        <taxon>metagenomes</taxon>
        <taxon>ecological metagenomes</taxon>
    </lineage>
</organism>
<dbReference type="PANTHER" id="PTHR32432:SF4">
    <property type="entry name" value="CELL DIVISION PROTEIN FTSA"/>
    <property type="match status" value="1"/>
</dbReference>
<dbReference type="GO" id="GO:0032153">
    <property type="term" value="C:cell division site"/>
    <property type="evidence" value="ECO:0007669"/>
    <property type="project" value="TreeGrafter"/>
</dbReference>
<name>A0A382H923_9ZZZZ</name>
<dbReference type="AlphaFoldDB" id="A0A382H923"/>
<evidence type="ECO:0000313" key="1">
    <source>
        <dbReference type="EMBL" id="SVB83639.1"/>
    </source>
</evidence>
<dbReference type="Gene3D" id="3.30.420.40">
    <property type="match status" value="1"/>
</dbReference>
<dbReference type="EMBL" id="UINC01059815">
    <property type="protein sequence ID" value="SVB83639.1"/>
    <property type="molecule type" value="Genomic_DNA"/>
</dbReference>
<dbReference type="InterPro" id="IPR050696">
    <property type="entry name" value="FtsA/MreB"/>
</dbReference>
<accession>A0A382H923</accession>
<reference evidence="1" key="1">
    <citation type="submission" date="2018-05" db="EMBL/GenBank/DDBJ databases">
        <authorList>
            <person name="Lanie J.A."/>
            <person name="Ng W.-L."/>
            <person name="Kazmierczak K.M."/>
            <person name="Andrzejewski T.M."/>
            <person name="Davidsen T.M."/>
            <person name="Wayne K.J."/>
            <person name="Tettelin H."/>
            <person name="Glass J.I."/>
            <person name="Rusch D."/>
            <person name="Podicherti R."/>
            <person name="Tsui H.-C.T."/>
            <person name="Winkler M.E."/>
        </authorList>
    </citation>
    <scope>NUCLEOTIDE SEQUENCE</scope>
</reference>
<evidence type="ECO:0008006" key="2">
    <source>
        <dbReference type="Google" id="ProtNLM"/>
    </source>
</evidence>